<organism evidence="2 3">
    <name type="scientific">Actinomadura rugatobispora</name>
    <dbReference type="NCBI Taxonomy" id="1994"/>
    <lineage>
        <taxon>Bacteria</taxon>
        <taxon>Bacillati</taxon>
        <taxon>Actinomycetota</taxon>
        <taxon>Actinomycetes</taxon>
        <taxon>Streptosporangiales</taxon>
        <taxon>Thermomonosporaceae</taxon>
        <taxon>Actinomadura</taxon>
    </lineage>
</organism>
<reference evidence="3" key="1">
    <citation type="journal article" date="2019" name="Int. J. Syst. Evol. Microbiol.">
        <title>The Global Catalogue of Microorganisms (GCM) 10K type strain sequencing project: providing services to taxonomists for standard genome sequencing and annotation.</title>
        <authorList>
            <consortium name="The Broad Institute Genomics Platform"/>
            <consortium name="The Broad Institute Genome Sequencing Center for Infectious Disease"/>
            <person name="Wu L."/>
            <person name="Ma J."/>
        </authorList>
    </citation>
    <scope>NUCLEOTIDE SEQUENCE [LARGE SCALE GENOMIC DNA]</scope>
    <source>
        <strain evidence="3">KCTC 42087</strain>
    </source>
</reference>
<feature type="region of interest" description="Disordered" evidence="1">
    <location>
        <begin position="211"/>
        <end position="251"/>
    </location>
</feature>
<name>A0ABW1AGY0_9ACTN</name>
<evidence type="ECO:0008006" key="4">
    <source>
        <dbReference type="Google" id="ProtNLM"/>
    </source>
</evidence>
<gene>
    <name evidence="2" type="ORF">ACFPZN_49910</name>
</gene>
<dbReference type="RefSeq" id="WP_378291180.1">
    <property type="nucleotide sequence ID" value="NZ_JBHSON010000123.1"/>
</dbReference>
<feature type="compositionally biased region" description="Basic residues" evidence="1">
    <location>
        <begin position="220"/>
        <end position="232"/>
    </location>
</feature>
<comment type="caution">
    <text evidence="2">The sequence shown here is derived from an EMBL/GenBank/DDBJ whole genome shotgun (WGS) entry which is preliminary data.</text>
</comment>
<dbReference type="Proteomes" id="UP001596074">
    <property type="component" value="Unassembled WGS sequence"/>
</dbReference>
<evidence type="ECO:0000313" key="3">
    <source>
        <dbReference type="Proteomes" id="UP001596074"/>
    </source>
</evidence>
<protein>
    <recommendedName>
        <fullName evidence="4">VWA domain-containing protein</fullName>
    </recommendedName>
</protein>
<accession>A0ABW1AGY0</accession>
<keyword evidence="3" id="KW-1185">Reference proteome</keyword>
<sequence>MLLLGLLLPAVAAIGYPMRRRIYAMAGASFISPLPPPAERKASFTYRPAIDPFAVPLLGLSGGGASATARVFTLIALEELGNTALVVIPRPDATVLFGLAEDDLLDETGANLFIPGNLDAALAYMETELAIRRNTGTTGAPRLLLVADGGTETDRIEELQGRHPEEFAAVLLGDWPGESASVDEDGLVQAPPALAAALPERLPAMSRTEARDRLNAAAQRHQHRPRRPRRRQPQPPSPQSPILSAQAPHSP</sequence>
<proteinExistence type="predicted"/>
<dbReference type="EMBL" id="JBHSON010000123">
    <property type="protein sequence ID" value="MFC5753787.1"/>
    <property type="molecule type" value="Genomic_DNA"/>
</dbReference>
<evidence type="ECO:0000313" key="2">
    <source>
        <dbReference type="EMBL" id="MFC5753787.1"/>
    </source>
</evidence>
<evidence type="ECO:0000256" key="1">
    <source>
        <dbReference type="SAM" id="MobiDB-lite"/>
    </source>
</evidence>